<dbReference type="OrthoDB" id="10523927at2759"/>
<protein>
    <submittedName>
        <fullName evidence="1">Uncharacterized protein</fullName>
    </submittedName>
</protein>
<gene>
    <name evidence="1" type="ORF">GTA08_BOTSDO05061</name>
</gene>
<name>A0A8H4IUH2_9PEZI</name>
<dbReference type="Proteomes" id="UP000572817">
    <property type="component" value="Unassembled WGS sequence"/>
</dbReference>
<organism evidence="1 2">
    <name type="scientific">Botryosphaeria dothidea</name>
    <dbReference type="NCBI Taxonomy" id="55169"/>
    <lineage>
        <taxon>Eukaryota</taxon>
        <taxon>Fungi</taxon>
        <taxon>Dikarya</taxon>
        <taxon>Ascomycota</taxon>
        <taxon>Pezizomycotina</taxon>
        <taxon>Dothideomycetes</taxon>
        <taxon>Dothideomycetes incertae sedis</taxon>
        <taxon>Botryosphaeriales</taxon>
        <taxon>Botryosphaeriaceae</taxon>
        <taxon>Botryosphaeria</taxon>
    </lineage>
</organism>
<dbReference type="AlphaFoldDB" id="A0A8H4IUH2"/>
<dbReference type="EMBL" id="WWBZ02000033">
    <property type="protein sequence ID" value="KAF4306607.1"/>
    <property type="molecule type" value="Genomic_DNA"/>
</dbReference>
<proteinExistence type="predicted"/>
<reference evidence="1" key="1">
    <citation type="submission" date="2020-04" db="EMBL/GenBank/DDBJ databases">
        <title>Genome Assembly and Annotation of Botryosphaeria dothidea sdau 11-99, a Latent Pathogen of Apple Fruit Ring Rot in China.</title>
        <authorList>
            <person name="Yu C."/>
            <person name="Diao Y."/>
            <person name="Lu Q."/>
            <person name="Zhao J."/>
            <person name="Cui S."/>
            <person name="Peng C."/>
            <person name="He B."/>
            <person name="Liu H."/>
        </authorList>
    </citation>
    <scope>NUCLEOTIDE SEQUENCE [LARGE SCALE GENOMIC DNA]</scope>
    <source>
        <strain evidence="1">Sdau11-99</strain>
    </source>
</reference>
<sequence>MYRVYTFTEHTYVISFLERIRSIARPRTEYQWAVASNRVYLRMAAVKKGHYGFSKDVVNMIRKSDQFLSRLGEGVLSPNSDDNFRYSAEWARQEYLTYPIVQKFSSRRKAWEHCRTLLEGVETAGGRSFFLVSNIDNFVYKSQATFTVSPHYGVHVEPPGDMNEHKSRLRDNLHSQADIDFRNPVPGQLEKLTYEVSRHWKQHCQGYSLEEWETRVLELERKGELRDPNETYGFPLLDTSQLWYETRFLGRRQRIQQERLARKRRRNTRNFRNNDLD</sequence>
<comment type="caution">
    <text evidence="1">The sequence shown here is derived from an EMBL/GenBank/DDBJ whole genome shotgun (WGS) entry which is preliminary data.</text>
</comment>
<evidence type="ECO:0000313" key="2">
    <source>
        <dbReference type="Proteomes" id="UP000572817"/>
    </source>
</evidence>
<evidence type="ECO:0000313" key="1">
    <source>
        <dbReference type="EMBL" id="KAF4306607.1"/>
    </source>
</evidence>
<keyword evidence="2" id="KW-1185">Reference proteome</keyword>
<accession>A0A8H4IUH2</accession>